<feature type="region of interest" description="Disordered" evidence="1">
    <location>
        <begin position="1"/>
        <end position="34"/>
    </location>
</feature>
<accession>A0A8D0KVP6</accession>
<dbReference type="Proteomes" id="UP000694551">
    <property type="component" value="Unplaced"/>
</dbReference>
<evidence type="ECO:0000313" key="2">
    <source>
        <dbReference type="Ensembl" id="ENSSOCP00000012158.1"/>
    </source>
</evidence>
<reference evidence="2" key="1">
    <citation type="submission" date="2025-08" db="UniProtKB">
        <authorList>
            <consortium name="Ensembl"/>
        </authorList>
    </citation>
    <scope>IDENTIFICATION</scope>
</reference>
<proteinExistence type="predicted"/>
<evidence type="ECO:0000256" key="1">
    <source>
        <dbReference type="SAM" id="MobiDB-lite"/>
    </source>
</evidence>
<feature type="compositionally biased region" description="Gly residues" evidence="1">
    <location>
        <begin position="1"/>
        <end position="27"/>
    </location>
</feature>
<evidence type="ECO:0000313" key="3">
    <source>
        <dbReference type="Proteomes" id="UP000694551"/>
    </source>
</evidence>
<name>A0A8D0KVP6_STROC</name>
<organism evidence="2 3">
    <name type="scientific">Strix occidentalis caurina</name>
    <name type="common">northern spotted owl</name>
    <dbReference type="NCBI Taxonomy" id="311401"/>
    <lineage>
        <taxon>Eukaryota</taxon>
        <taxon>Metazoa</taxon>
        <taxon>Chordata</taxon>
        <taxon>Craniata</taxon>
        <taxon>Vertebrata</taxon>
        <taxon>Euteleostomi</taxon>
        <taxon>Archelosauria</taxon>
        <taxon>Archosauria</taxon>
        <taxon>Dinosauria</taxon>
        <taxon>Saurischia</taxon>
        <taxon>Theropoda</taxon>
        <taxon>Coelurosauria</taxon>
        <taxon>Aves</taxon>
        <taxon>Neognathae</taxon>
        <taxon>Neoaves</taxon>
        <taxon>Telluraves</taxon>
        <taxon>Strigiformes</taxon>
        <taxon>Strigidae</taxon>
        <taxon>Strix</taxon>
    </lineage>
</organism>
<reference evidence="2" key="2">
    <citation type="submission" date="2025-09" db="UniProtKB">
        <authorList>
            <consortium name="Ensembl"/>
        </authorList>
    </citation>
    <scope>IDENTIFICATION</scope>
</reference>
<keyword evidence="3" id="KW-1185">Reference proteome</keyword>
<protein>
    <submittedName>
        <fullName evidence="2">Uncharacterized protein</fullName>
    </submittedName>
</protein>
<dbReference type="AlphaFoldDB" id="A0A8D0KVP6"/>
<dbReference type="Ensembl" id="ENSSOCT00000012493.1">
    <property type="protein sequence ID" value="ENSSOCP00000012158.1"/>
    <property type="gene ID" value="ENSSOCG00000009256.1"/>
</dbReference>
<sequence>GAALGGGHPAAAVPGGGRRQPGNGRGVPRGPKSPCFVKFSEVEKMANMRAEINEVQPLLLSPYCKAV</sequence>